<keyword evidence="3" id="KW-1185">Reference proteome</keyword>
<evidence type="ECO:0000259" key="1">
    <source>
        <dbReference type="PROSITE" id="PS51549"/>
    </source>
</evidence>
<name>C1D276_DEIDV</name>
<dbReference type="KEGG" id="ddr:Deide_1p00994"/>
<dbReference type="Proteomes" id="UP000002208">
    <property type="component" value="Plasmid 1"/>
</dbReference>
<dbReference type="HOGENOM" id="CLU_1872017_0_0_0"/>
<dbReference type="InterPro" id="IPR019545">
    <property type="entry name" value="DM13_domain"/>
</dbReference>
<dbReference type="OrthoDB" id="72745at2"/>
<geneLocation type="plasmid" evidence="3">
    <name>pDeide1</name>
</geneLocation>
<proteinExistence type="predicted"/>
<dbReference type="PROSITE" id="PS51549">
    <property type="entry name" value="DM13"/>
    <property type="match status" value="1"/>
</dbReference>
<dbReference type="EMBL" id="CP001115">
    <property type="protein sequence ID" value="ACO47515.1"/>
    <property type="molecule type" value="Genomic_DNA"/>
</dbReference>
<protein>
    <recommendedName>
        <fullName evidence="1">DM13 domain-containing protein</fullName>
    </recommendedName>
</protein>
<accession>C1D276</accession>
<evidence type="ECO:0000313" key="2">
    <source>
        <dbReference type="EMBL" id="ACO47515.1"/>
    </source>
</evidence>
<keyword evidence="2" id="KW-0614">Plasmid</keyword>
<sequence length="136" mass="14828">MALALFLSVPLVAAAQSAVPLSGIIGWTGRFTSLTRPTSGTVVVFQNRDGRTHLLLHRFKTQSDQNLQVWLYKNVPRRGDQNLAPSGSALKLGELTQFGGDFEFALPSGVDMLAGYKSVVIWNDQVKRVFGVAPLE</sequence>
<organism evidence="2 3">
    <name type="scientific">Deinococcus deserti (strain DSM 17065 / CIP 109153 / LMG 22923 / VCD115)</name>
    <dbReference type="NCBI Taxonomy" id="546414"/>
    <lineage>
        <taxon>Bacteria</taxon>
        <taxon>Thermotogati</taxon>
        <taxon>Deinococcota</taxon>
        <taxon>Deinococci</taxon>
        <taxon>Deinococcales</taxon>
        <taxon>Deinococcaceae</taxon>
        <taxon>Deinococcus</taxon>
    </lineage>
</organism>
<reference evidence="2 3" key="1">
    <citation type="journal article" date="2009" name="PLoS Genet.">
        <title>Alliance of proteomics and genomics to unravel the specificities of Sahara bacterium Deinococcus deserti.</title>
        <authorList>
            <person name="de Groot A."/>
            <person name="Dulermo R."/>
            <person name="Ortet P."/>
            <person name="Blanchard L."/>
            <person name="Guerin P."/>
            <person name="Fernandez B."/>
            <person name="Vacherie B."/>
            <person name="Dossat C."/>
            <person name="Jolivet E."/>
            <person name="Siguier P."/>
            <person name="Chandler M."/>
            <person name="Barakat M."/>
            <person name="Dedieu A."/>
            <person name="Barbe V."/>
            <person name="Heulin T."/>
            <person name="Sommer S."/>
            <person name="Achouak W."/>
            <person name="Armengaud J."/>
        </authorList>
    </citation>
    <scope>NUCLEOTIDE SEQUENCE [LARGE SCALE GENOMIC DNA]</scope>
    <source>
        <strain evidence="3">DSM 17065 / CIP 109153 / LMG 22923 / VCD115</strain>
        <plasmid evidence="3">pDeide1</plasmid>
    </source>
</reference>
<dbReference type="Pfam" id="PF10517">
    <property type="entry name" value="DM13"/>
    <property type="match status" value="1"/>
</dbReference>
<gene>
    <name evidence="2" type="ordered locus">Deide_1p00994</name>
</gene>
<feature type="domain" description="DM13" evidence="1">
    <location>
        <begin position="23"/>
        <end position="136"/>
    </location>
</feature>
<evidence type="ECO:0000313" key="3">
    <source>
        <dbReference type="Proteomes" id="UP000002208"/>
    </source>
</evidence>
<dbReference type="AlphaFoldDB" id="C1D276"/>